<feature type="compositionally biased region" description="Low complexity" evidence="8">
    <location>
        <begin position="44"/>
        <end position="64"/>
    </location>
</feature>
<evidence type="ECO:0000256" key="7">
    <source>
        <dbReference type="RuleBase" id="RU362064"/>
    </source>
</evidence>
<evidence type="ECO:0000256" key="3">
    <source>
        <dbReference type="ARBA" id="ARBA00022989"/>
    </source>
</evidence>
<keyword evidence="5 7" id="KW-0975">Bacterial flagellum</keyword>
<keyword evidence="2 7" id="KW-0812">Transmembrane</keyword>
<dbReference type="NCBIfam" id="TIGR03500">
    <property type="entry name" value="FliO_TIGR"/>
    <property type="match status" value="1"/>
</dbReference>
<keyword evidence="9" id="KW-0969">Cilium</keyword>
<dbReference type="InterPro" id="IPR022781">
    <property type="entry name" value="Flagellar_biosynth_FliO"/>
</dbReference>
<reference evidence="9 10" key="1">
    <citation type="submission" date="2021-03" db="EMBL/GenBank/DDBJ databases">
        <title>Lysobacter sp. nov. isolated from soil of gangwondo yeongwol, south Korea.</title>
        <authorList>
            <person name="Kim K.R."/>
            <person name="Kim K.H."/>
            <person name="Jeon C.O."/>
        </authorList>
    </citation>
    <scope>NUCLEOTIDE SEQUENCE [LARGE SCALE GENOMIC DNA]</scope>
    <source>
        <strain evidence="9 10">R19</strain>
    </source>
</reference>
<evidence type="ECO:0000313" key="9">
    <source>
        <dbReference type="EMBL" id="QSX77602.1"/>
    </source>
</evidence>
<keyword evidence="3 7" id="KW-1133">Transmembrane helix</keyword>
<dbReference type="EMBL" id="CP071518">
    <property type="protein sequence ID" value="QSX77602.1"/>
    <property type="molecule type" value="Genomic_DNA"/>
</dbReference>
<evidence type="ECO:0000256" key="8">
    <source>
        <dbReference type="SAM" id="MobiDB-lite"/>
    </source>
</evidence>
<keyword evidence="9" id="KW-0966">Cell projection</keyword>
<keyword evidence="1 7" id="KW-1003">Cell membrane</keyword>
<evidence type="ECO:0000256" key="2">
    <source>
        <dbReference type="ARBA" id="ARBA00022692"/>
    </source>
</evidence>
<dbReference type="InterPro" id="IPR052205">
    <property type="entry name" value="FliO/MopB"/>
</dbReference>
<evidence type="ECO:0000256" key="6">
    <source>
        <dbReference type="ARBA" id="ARBA00037937"/>
    </source>
</evidence>
<dbReference type="Proteomes" id="UP000639274">
    <property type="component" value="Chromosome"/>
</dbReference>
<dbReference type="GO" id="GO:0005886">
    <property type="term" value="C:plasma membrane"/>
    <property type="evidence" value="ECO:0007669"/>
    <property type="project" value="UniProtKB-SubCell"/>
</dbReference>
<sequence>MSAHASRAQVLAAALPVQPPADLSAGTAPVSTTVTGLQAVVAGSAAAQGADSNGADSNGAGSKSADSESADSKRAELQTADLQPAAPASARVTAAEAFATQAPAEGEQATTAKQDKVLATTTTQAPAVAGRPGTVATVAKSSTPVQSPATAGSIGGAVLALVLVVGLILALGWIARRLPGFRGAGNTNALRVVSSLSLGPRERVVVVAVGETQLLIGVGAGGMRTLHTLEQPLPTPAPAATPAFAQLLAQHFGKKA</sequence>
<comment type="subcellular location">
    <subcellularLocation>
        <location evidence="7">Cell membrane</location>
    </subcellularLocation>
    <subcellularLocation>
        <location evidence="7">Bacterial flagellum basal body</location>
    </subcellularLocation>
</comment>
<keyword evidence="9" id="KW-0282">Flagellum</keyword>
<accession>A0A975ARF4</accession>
<proteinExistence type="inferred from homology"/>
<feature type="compositionally biased region" description="Low complexity" evidence="8">
    <location>
        <begin position="93"/>
        <end position="104"/>
    </location>
</feature>
<name>A0A975ARF4_9GAMM</name>
<evidence type="ECO:0000256" key="4">
    <source>
        <dbReference type="ARBA" id="ARBA00023136"/>
    </source>
</evidence>
<dbReference type="GO" id="GO:0044781">
    <property type="term" value="P:bacterial-type flagellum organization"/>
    <property type="evidence" value="ECO:0007669"/>
    <property type="project" value="UniProtKB-UniRule"/>
</dbReference>
<protein>
    <recommendedName>
        <fullName evidence="7">Flagellar protein</fullName>
    </recommendedName>
</protein>
<dbReference type="KEGG" id="lsf:I8J32_012715"/>
<dbReference type="Pfam" id="PF04347">
    <property type="entry name" value="FliO"/>
    <property type="match status" value="1"/>
</dbReference>
<dbReference type="AlphaFoldDB" id="A0A975ARF4"/>
<dbReference type="GO" id="GO:0009425">
    <property type="term" value="C:bacterial-type flagellum basal body"/>
    <property type="evidence" value="ECO:0007669"/>
    <property type="project" value="UniProtKB-SubCell"/>
</dbReference>
<dbReference type="PANTHER" id="PTHR38766:SF1">
    <property type="entry name" value="FLAGELLAR PROTEIN FLIO"/>
    <property type="match status" value="1"/>
</dbReference>
<comment type="similarity">
    <text evidence="6 7">Belongs to the FliO/MopB family.</text>
</comment>
<keyword evidence="10" id="KW-1185">Reference proteome</keyword>
<keyword evidence="4 7" id="KW-0472">Membrane</keyword>
<feature type="region of interest" description="Disordered" evidence="8">
    <location>
        <begin position="44"/>
        <end position="86"/>
    </location>
</feature>
<feature type="transmembrane region" description="Helical" evidence="7">
    <location>
        <begin position="154"/>
        <end position="175"/>
    </location>
</feature>
<evidence type="ECO:0000256" key="5">
    <source>
        <dbReference type="ARBA" id="ARBA00023143"/>
    </source>
</evidence>
<organism evidence="9 10">
    <name type="scientific">Agrilutibacter solisilvae</name>
    <dbReference type="NCBI Taxonomy" id="2763317"/>
    <lineage>
        <taxon>Bacteria</taxon>
        <taxon>Pseudomonadati</taxon>
        <taxon>Pseudomonadota</taxon>
        <taxon>Gammaproteobacteria</taxon>
        <taxon>Lysobacterales</taxon>
        <taxon>Lysobacteraceae</taxon>
        <taxon>Agrilutibacter</taxon>
    </lineage>
</organism>
<evidence type="ECO:0000256" key="1">
    <source>
        <dbReference type="ARBA" id="ARBA00022475"/>
    </source>
</evidence>
<gene>
    <name evidence="9" type="primary">fliO</name>
    <name evidence="9" type="ORF">I8J32_012715</name>
</gene>
<evidence type="ECO:0000313" key="10">
    <source>
        <dbReference type="Proteomes" id="UP000639274"/>
    </source>
</evidence>
<dbReference type="PANTHER" id="PTHR38766">
    <property type="entry name" value="FLAGELLAR PROTEIN FLIO"/>
    <property type="match status" value="1"/>
</dbReference>
<feature type="region of interest" description="Disordered" evidence="8">
    <location>
        <begin position="93"/>
        <end position="112"/>
    </location>
</feature>